<feature type="region of interest" description="Disordered" evidence="1">
    <location>
        <begin position="121"/>
        <end position="247"/>
    </location>
</feature>
<evidence type="ECO:0000256" key="1">
    <source>
        <dbReference type="SAM" id="MobiDB-lite"/>
    </source>
</evidence>
<feature type="compositionally biased region" description="Polar residues" evidence="1">
    <location>
        <begin position="144"/>
        <end position="164"/>
    </location>
</feature>
<accession>A0AAW0YZQ1</accession>
<dbReference type="AlphaFoldDB" id="A0AAW0YZQ1"/>
<feature type="compositionally biased region" description="Polar residues" evidence="1">
    <location>
        <begin position="400"/>
        <end position="416"/>
    </location>
</feature>
<dbReference type="RefSeq" id="XP_066803188.1">
    <property type="nucleotide sequence ID" value="XM_066946796.1"/>
</dbReference>
<keyword evidence="3" id="KW-1185">Reference proteome</keyword>
<feature type="region of interest" description="Disordered" evidence="1">
    <location>
        <begin position="323"/>
        <end position="381"/>
    </location>
</feature>
<feature type="region of interest" description="Disordered" evidence="1">
    <location>
        <begin position="1"/>
        <end position="93"/>
    </location>
</feature>
<feature type="region of interest" description="Disordered" evidence="1">
    <location>
        <begin position="394"/>
        <end position="433"/>
    </location>
</feature>
<sequence length="650" mass="70094">MGQTQGKLESEFSPQHRHRTPSSSSPGTKDPFHRPTLSKHYRAPHSAPVLPTKKSSTAVGIFRSLSQKRAEDDPPPRVKSSRPNDKVSKQSAGMDLADAFKTFEALVVKAETEAGVFSDEIKTTYRPTDHSIPRPLPPYPPPNLVSSFQQRTSTSSIQSPSRGSVKSARRAEREWLAKVAALSSGMNPRHSDTNSDKVTTPHPYRGPVPPRRQRPATSARQSNSSPSTEDETSLVLITPPPSSTENGRTLMSSISFETLGHHVRLVSNTSSTRLVQGNGRGIKPSVPRSAISSFYADGGNGTGSRPNSFAASMVLLSTIPLDEDTDRSPSVILSSSSDVGPVNCPSSLIESEGRPDEKGERDDDHVDLGKEQEIGRKAGGEVKIRMNQIATALNEPNLEPSVTANAPQRSSESSSVEPIPHTPTRSSAKPTIKPLMSYSPTTEYILSAPSIEHLAWSGDSLLFDPSTPTIEAGKHPFASIGVQCSPELPSPPSKSHDQVDLISPSTSLANDVTPTIACPRDIILPSNMRTHDEIKKKTKPFPRAQDSYPSNNNLLSFTALKSRSINISTSSLSHTQRSASASARSKQHDSSKVDIVGRKGDKSRPTPISKRMRGIDLTPGQEEGGSRPPKSGIPRSELERWLAGTATAME</sequence>
<dbReference type="KEGG" id="kne:92180948"/>
<feature type="region of interest" description="Disordered" evidence="1">
    <location>
        <begin position="570"/>
        <end position="650"/>
    </location>
</feature>
<reference evidence="2 3" key="1">
    <citation type="journal article" date="2024" name="bioRxiv">
        <title>Comparative genomics of Cryptococcus and Kwoniella reveals pathogenesis evolution and contrasting karyotype dynamics via intercentromeric recombination or chromosome fusion.</title>
        <authorList>
            <person name="Coelho M.A."/>
            <person name="David-Palma M."/>
            <person name="Shea T."/>
            <person name="Bowers K."/>
            <person name="McGinley-Smith S."/>
            <person name="Mohammad A.W."/>
            <person name="Gnirke A."/>
            <person name="Yurkov A.M."/>
            <person name="Nowrousian M."/>
            <person name="Sun S."/>
            <person name="Cuomo C.A."/>
            <person name="Heitman J."/>
        </authorList>
    </citation>
    <scope>NUCLEOTIDE SEQUENCE [LARGE SCALE GENOMIC DNA]</scope>
    <source>
        <strain evidence="2 3">CBS 13917</strain>
    </source>
</reference>
<evidence type="ECO:0000313" key="2">
    <source>
        <dbReference type="EMBL" id="KAK8854950.1"/>
    </source>
</evidence>
<evidence type="ECO:0000313" key="3">
    <source>
        <dbReference type="Proteomes" id="UP001388673"/>
    </source>
</evidence>
<feature type="compositionally biased region" description="Basic and acidic residues" evidence="1">
    <location>
        <begin position="68"/>
        <end position="88"/>
    </location>
</feature>
<protein>
    <submittedName>
        <fullName evidence="2">Uncharacterized protein</fullName>
    </submittedName>
</protein>
<dbReference type="GeneID" id="92180948"/>
<comment type="caution">
    <text evidence="2">The sequence shown here is derived from an EMBL/GenBank/DDBJ whole genome shotgun (WGS) entry which is preliminary data.</text>
</comment>
<feature type="compositionally biased region" description="Low complexity" evidence="1">
    <location>
        <begin position="570"/>
        <end position="584"/>
    </location>
</feature>
<feature type="compositionally biased region" description="Low complexity" evidence="1">
    <location>
        <begin position="328"/>
        <end position="337"/>
    </location>
</feature>
<organism evidence="2 3">
    <name type="scientific">Kwoniella newhampshirensis</name>
    <dbReference type="NCBI Taxonomy" id="1651941"/>
    <lineage>
        <taxon>Eukaryota</taxon>
        <taxon>Fungi</taxon>
        <taxon>Dikarya</taxon>
        <taxon>Basidiomycota</taxon>
        <taxon>Agaricomycotina</taxon>
        <taxon>Tremellomycetes</taxon>
        <taxon>Tremellales</taxon>
        <taxon>Cryptococcaceae</taxon>
        <taxon>Kwoniella</taxon>
    </lineage>
</organism>
<dbReference type="EMBL" id="JBCAWK010000006">
    <property type="protein sequence ID" value="KAK8854950.1"/>
    <property type="molecule type" value="Genomic_DNA"/>
</dbReference>
<dbReference type="Proteomes" id="UP001388673">
    <property type="component" value="Unassembled WGS sequence"/>
</dbReference>
<proteinExistence type="predicted"/>
<feature type="compositionally biased region" description="Basic and acidic residues" evidence="1">
    <location>
        <begin position="586"/>
        <end position="604"/>
    </location>
</feature>
<feature type="compositionally biased region" description="Basic and acidic residues" evidence="1">
    <location>
        <begin position="351"/>
        <end position="381"/>
    </location>
</feature>
<feature type="compositionally biased region" description="Pro residues" evidence="1">
    <location>
        <begin position="134"/>
        <end position="143"/>
    </location>
</feature>
<feature type="compositionally biased region" description="Polar residues" evidence="1">
    <location>
        <begin position="215"/>
        <end position="227"/>
    </location>
</feature>
<feature type="compositionally biased region" description="Basic and acidic residues" evidence="1">
    <location>
        <begin position="121"/>
        <end position="132"/>
    </location>
</feature>
<name>A0AAW0YZQ1_9TREE</name>
<gene>
    <name evidence="2" type="ORF">IAR55_003690</name>
</gene>